<accession>W2ZUK8</accession>
<sequence>MVKLFCAVVGVAGSAVPITIDESETVDDLKKAIKEENKNEIRCDAKDLRLFLTKTDDGEWLKSKNLLRMRKGEIPSEVESYYKNEELEDPTDKIRSIFPSTIPDRTIHVLVYFFTVISTSPNITNNLLPTNQIRTKKSRVSVDGNETDHITRKDAYVVIFTDLMKNAKLFLDKDKGGDGSMVLIFRTKVEVKELPPFNLVLNYGTNYHTFDAESQEFIKLNDSDVSLLQGRNNVIRLIEGTSSELAGWHGISILFASPGYKGINDLSKVDTLRCLKFGEVPRFVFIKSEELNTEDLDHAIASRNALKVISYAKSKSAVREDNYSHRVLQMVPSKTDFRTKFYFDFLSNHIAETIIDQLDQEILQKVSEFAVAHDGDDSGSTSVLRGKIYALLCHKWFSLPKQHNLVLCPLGDEHASVDVDVSMP</sequence>
<name>W2ZUK8_PHYNI</name>
<proteinExistence type="predicted"/>
<evidence type="ECO:0000313" key="5">
    <source>
        <dbReference type="EMBL" id="ETP51008.1"/>
    </source>
</evidence>
<evidence type="ECO:0000259" key="4">
    <source>
        <dbReference type="Pfam" id="PF20147"/>
    </source>
</evidence>
<protein>
    <recommendedName>
        <fullName evidence="4">Crinkler effector protein N-terminal domain-containing protein</fullName>
    </recommendedName>
</protein>
<dbReference type="Proteomes" id="UP000018948">
    <property type="component" value="Unassembled WGS sequence"/>
</dbReference>
<evidence type="ECO:0000256" key="2">
    <source>
        <dbReference type="ARBA" id="ARBA00004613"/>
    </source>
</evidence>
<dbReference type="OrthoDB" id="96105at2759"/>
<feature type="domain" description="Crinkler effector protein N-terminal" evidence="4">
    <location>
        <begin position="2"/>
        <end position="111"/>
    </location>
</feature>
<dbReference type="InterPro" id="IPR045379">
    <property type="entry name" value="Crinkler_N"/>
</dbReference>
<organism evidence="5 6">
    <name type="scientific">Phytophthora nicotianae P10297</name>
    <dbReference type="NCBI Taxonomy" id="1317064"/>
    <lineage>
        <taxon>Eukaryota</taxon>
        <taxon>Sar</taxon>
        <taxon>Stramenopiles</taxon>
        <taxon>Oomycota</taxon>
        <taxon>Peronosporomycetes</taxon>
        <taxon>Peronosporales</taxon>
        <taxon>Peronosporaceae</taxon>
        <taxon>Phytophthora</taxon>
    </lineage>
</organism>
<dbReference type="AlphaFoldDB" id="W2ZUK8"/>
<reference evidence="5 6" key="1">
    <citation type="submission" date="2013-11" db="EMBL/GenBank/DDBJ databases">
        <title>The Genome Sequence of Phytophthora parasitica P10297.</title>
        <authorList>
            <consortium name="The Broad Institute Genomics Platform"/>
            <person name="Russ C."/>
            <person name="Tyler B."/>
            <person name="Panabieres F."/>
            <person name="Shan W."/>
            <person name="Tripathy S."/>
            <person name="Grunwald N."/>
            <person name="Machado M."/>
            <person name="Johnson C.S."/>
            <person name="Walker B."/>
            <person name="Young S.K."/>
            <person name="Zeng Q."/>
            <person name="Gargeya S."/>
            <person name="Fitzgerald M."/>
            <person name="Haas B."/>
            <person name="Abouelleil A."/>
            <person name="Allen A.W."/>
            <person name="Alvarado L."/>
            <person name="Arachchi H.M."/>
            <person name="Berlin A.M."/>
            <person name="Chapman S.B."/>
            <person name="Gainer-Dewar J."/>
            <person name="Goldberg J."/>
            <person name="Griggs A."/>
            <person name="Gujja S."/>
            <person name="Hansen M."/>
            <person name="Howarth C."/>
            <person name="Imamovic A."/>
            <person name="Ireland A."/>
            <person name="Larimer J."/>
            <person name="McCowan C."/>
            <person name="Murphy C."/>
            <person name="Pearson M."/>
            <person name="Poon T.W."/>
            <person name="Priest M."/>
            <person name="Roberts A."/>
            <person name="Saif S."/>
            <person name="Shea T."/>
            <person name="Sisk P."/>
            <person name="Sykes S."/>
            <person name="Wortman J."/>
            <person name="Nusbaum C."/>
            <person name="Birren B."/>
        </authorList>
    </citation>
    <scope>NUCLEOTIDE SEQUENCE [LARGE SCALE GENOMIC DNA]</scope>
    <source>
        <strain evidence="5 6">P10297</strain>
    </source>
</reference>
<evidence type="ECO:0000256" key="3">
    <source>
        <dbReference type="ARBA" id="ARBA00022525"/>
    </source>
</evidence>
<gene>
    <name evidence="5" type="ORF">F442_03785</name>
</gene>
<dbReference type="GO" id="GO:0043657">
    <property type="term" value="C:host cell"/>
    <property type="evidence" value="ECO:0007669"/>
    <property type="project" value="UniProtKB-SubCell"/>
</dbReference>
<evidence type="ECO:0000313" key="6">
    <source>
        <dbReference type="Proteomes" id="UP000018948"/>
    </source>
</evidence>
<dbReference type="GO" id="GO:0005576">
    <property type="term" value="C:extracellular region"/>
    <property type="evidence" value="ECO:0007669"/>
    <property type="project" value="UniProtKB-SubCell"/>
</dbReference>
<evidence type="ECO:0000256" key="1">
    <source>
        <dbReference type="ARBA" id="ARBA00004340"/>
    </source>
</evidence>
<keyword evidence="3" id="KW-0964">Secreted</keyword>
<dbReference type="EMBL" id="ANIY01000869">
    <property type="protein sequence ID" value="ETP51008.1"/>
    <property type="molecule type" value="Genomic_DNA"/>
</dbReference>
<comment type="subcellular location">
    <subcellularLocation>
        <location evidence="1">Host cell</location>
    </subcellularLocation>
    <subcellularLocation>
        <location evidence="2">Secreted</location>
    </subcellularLocation>
</comment>
<dbReference type="Pfam" id="PF20147">
    <property type="entry name" value="Crinkler"/>
    <property type="match status" value="1"/>
</dbReference>
<comment type="caution">
    <text evidence="5">The sequence shown here is derived from an EMBL/GenBank/DDBJ whole genome shotgun (WGS) entry which is preliminary data.</text>
</comment>